<name>A0A9D1QDL7_9BACT</name>
<dbReference type="Proteomes" id="UP000823926">
    <property type="component" value="Unassembled WGS sequence"/>
</dbReference>
<evidence type="ECO:0000313" key="4">
    <source>
        <dbReference type="Proteomes" id="UP000823926"/>
    </source>
</evidence>
<dbReference type="InterPro" id="IPR000836">
    <property type="entry name" value="PRTase_dom"/>
</dbReference>
<dbReference type="PANTHER" id="PTHR47505:SF1">
    <property type="entry name" value="DNA UTILIZATION PROTEIN YHGH"/>
    <property type="match status" value="1"/>
</dbReference>
<dbReference type="Gene3D" id="3.40.50.2020">
    <property type="match status" value="1"/>
</dbReference>
<dbReference type="CDD" id="cd06223">
    <property type="entry name" value="PRTases_typeI"/>
    <property type="match status" value="1"/>
</dbReference>
<sequence>MKKKWHAALRWLGNQLYPAVCPVCGGALQHGEQTLCLACQWNMPLTHYEADPQNPVRQMLGRQIPRLCEASAMLYFHHESGYRTMIHALKYSGRRDIATALGLMFGHELADNRLYSDVEVLVPVPLHWSKRMQRGYNQAEEICIGLSRSMQVPYDFRALKRIRRTRTQARHRHADDRYRNVSGAFRLRHPERLRGKHILLVDDVLTTGATVAACADAILQALPDARISVVTLATVRSYLQRS</sequence>
<evidence type="ECO:0000259" key="2">
    <source>
        <dbReference type="Pfam" id="PF00156"/>
    </source>
</evidence>
<proteinExistence type="inferred from homology"/>
<feature type="domain" description="Phosphoribosyltransferase" evidence="2">
    <location>
        <begin position="148"/>
        <end position="238"/>
    </location>
</feature>
<dbReference type="SUPFAM" id="SSF53271">
    <property type="entry name" value="PRTase-like"/>
    <property type="match status" value="1"/>
</dbReference>
<organism evidence="3 4">
    <name type="scientific">Candidatus Rikenella faecigallinarum</name>
    <dbReference type="NCBI Taxonomy" id="2838745"/>
    <lineage>
        <taxon>Bacteria</taxon>
        <taxon>Pseudomonadati</taxon>
        <taxon>Bacteroidota</taxon>
        <taxon>Bacteroidia</taxon>
        <taxon>Bacteroidales</taxon>
        <taxon>Rikenellaceae</taxon>
        <taxon>Rikenella</taxon>
    </lineage>
</organism>
<comment type="similarity">
    <text evidence="1">Belongs to the ComF/GntX family.</text>
</comment>
<evidence type="ECO:0000256" key="1">
    <source>
        <dbReference type="ARBA" id="ARBA00008007"/>
    </source>
</evidence>
<dbReference type="EMBL" id="DXHL01000006">
    <property type="protein sequence ID" value="HIW10061.1"/>
    <property type="molecule type" value="Genomic_DNA"/>
</dbReference>
<gene>
    <name evidence="3" type="ORF">H9888_01035</name>
</gene>
<dbReference type="AlphaFoldDB" id="A0A9D1QDL7"/>
<accession>A0A9D1QDL7</accession>
<dbReference type="InterPro" id="IPR029057">
    <property type="entry name" value="PRTase-like"/>
</dbReference>
<reference evidence="3" key="2">
    <citation type="submission" date="2021-04" db="EMBL/GenBank/DDBJ databases">
        <authorList>
            <person name="Gilroy R."/>
        </authorList>
    </citation>
    <scope>NUCLEOTIDE SEQUENCE</scope>
    <source>
        <strain evidence="3">ChiBcec15-1070</strain>
    </source>
</reference>
<dbReference type="InterPro" id="IPR051910">
    <property type="entry name" value="ComF/GntX_DNA_util-trans"/>
</dbReference>
<reference evidence="3" key="1">
    <citation type="journal article" date="2021" name="PeerJ">
        <title>Extensive microbial diversity within the chicken gut microbiome revealed by metagenomics and culture.</title>
        <authorList>
            <person name="Gilroy R."/>
            <person name="Ravi A."/>
            <person name="Getino M."/>
            <person name="Pursley I."/>
            <person name="Horton D.L."/>
            <person name="Alikhan N.F."/>
            <person name="Baker D."/>
            <person name="Gharbi K."/>
            <person name="Hall N."/>
            <person name="Watson M."/>
            <person name="Adriaenssens E.M."/>
            <person name="Foster-Nyarko E."/>
            <person name="Jarju S."/>
            <person name="Secka A."/>
            <person name="Antonio M."/>
            <person name="Oren A."/>
            <person name="Chaudhuri R.R."/>
            <person name="La Ragione R."/>
            <person name="Hildebrand F."/>
            <person name="Pallen M.J."/>
        </authorList>
    </citation>
    <scope>NUCLEOTIDE SEQUENCE</scope>
    <source>
        <strain evidence="3">ChiBcec15-1070</strain>
    </source>
</reference>
<dbReference type="Pfam" id="PF00156">
    <property type="entry name" value="Pribosyltran"/>
    <property type="match status" value="1"/>
</dbReference>
<evidence type="ECO:0000313" key="3">
    <source>
        <dbReference type="EMBL" id="HIW10061.1"/>
    </source>
</evidence>
<dbReference type="PANTHER" id="PTHR47505">
    <property type="entry name" value="DNA UTILIZATION PROTEIN YHGH"/>
    <property type="match status" value="1"/>
</dbReference>
<protein>
    <submittedName>
        <fullName evidence="3">ComF family protein</fullName>
    </submittedName>
</protein>
<comment type="caution">
    <text evidence="3">The sequence shown here is derived from an EMBL/GenBank/DDBJ whole genome shotgun (WGS) entry which is preliminary data.</text>
</comment>